<dbReference type="Gene3D" id="3.90.79.10">
    <property type="entry name" value="Nucleoside Triphosphate Pyrophosphohydrolase"/>
    <property type="match status" value="1"/>
</dbReference>
<dbReference type="GO" id="GO:0019693">
    <property type="term" value="P:ribose phosphate metabolic process"/>
    <property type="evidence" value="ECO:0007669"/>
    <property type="project" value="TreeGrafter"/>
</dbReference>
<dbReference type="GO" id="GO:0006753">
    <property type="term" value="P:nucleoside phosphate metabolic process"/>
    <property type="evidence" value="ECO:0007669"/>
    <property type="project" value="TreeGrafter"/>
</dbReference>
<comment type="cofactor">
    <cofactor evidence="2">
        <name>Mg(2+)</name>
        <dbReference type="ChEBI" id="CHEBI:18420"/>
    </cofactor>
</comment>
<name>Q0YRM5_9CHLB</name>
<dbReference type="SUPFAM" id="SSF55811">
    <property type="entry name" value="Nudix"/>
    <property type="match status" value="1"/>
</dbReference>
<gene>
    <name evidence="9" type="ORF">CferDRAFT_0960</name>
</gene>
<evidence type="ECO:0000313" key="10">
    <source>
        <dbReference type="Proteomes" id="UP000004162"/>
    </source>
</evidence>
<evidence type="ECO:0000256" key="7">
    <source>
        <dbReference type="ARBA" id="ARBA00032272"/>
    </source>
</evidence>
<dbReference type="EMBL" id="AASE01000009">
    <property type="protein sequence ID" value="EAT58986.1"/>
    <property type="molecule type" value="Genomic_DNA"/>
</dbReference>
<proteinExistence type="inferred from homology"/>
<dbReference type="InterPro" id="IPR000086">
    <property type="entry name" value="NUDIX_hydrolase_dom"/>
</dbReference>
<dbReference type="GO" id="GO:0016787">
    <property type="term" value="F:hydrolase activity"/>
    <property type="evidence" value="ECO:0007669"/>
    <property type="project" value="UniProtKB-KW"/>
</dbReference>
<keyword evidence="10" id="KW-1185">Reference proteome</keyword>
<accession>Q0YRM5</accession>
<feature type="domain" description="Nudix hydrolase" evidence="8">
    <location>
        <begin position="48"/>
        <end position="178"/>
    </location>
</feature>
<evidence type="ECO:0000313" key="9">
    <source>
        <dbReference type="EMBL" id="EAT58986.1"/>
    </source>
</evidence>
<dbReference type="PANTHER" id="PTHR11839">
    <property type="entry name" value="UDP/ADP-SUGAR PYROPHOSPHATASE"/>
    <property type="match status" value="1"/>
</dbReference>
<keyword evidence="5 9" id="KW-0378">Hydrolase</keyword>
<evidence type="ECO:0000256" key="3">
    <source>
        <dbReference type="ARBA" id="ARBA00007275"/>
    </source>
</evidence>
<evidence type="ECO:0000256" key="5">
    <source>
        <dbReference type="ARBA" id="ARBA00022801"/>
    </source>
</evidence>
<evidence type="ECO:0000256" key="1">
    <source>
        <dbReference type="ARBA" id="ARBA00000847"/>
    </source>
</evidence>
<dbReference type="InterPro" id="IPR015797">
    <property type="entry name" value="NUDIX_hydrolase-like_dom_sf"/>
</dbReference>
<dbReference type="Proteomes" id="UP000004162">
    <property type="component" value="Unassembled WGS sequence"/>
</dbReference>
<comment type="caution">
    <text evidence="9">The sequence shown here is derived from an EMBL/GenBank/DDBJ whole genome shotgun (WGS) entry which is preliminary data.</text>
</comment>
<dbReference type="CDD" id="cd03424">
    <property type="entry name" value="NUDIX_ADPRase_Nudt5_UGPPase_Nudt14"/>
    <property type="match status" value="1"/>
</dbReference>
<dbReference type="PANTHER" id="PTHR11839:SF18">
    <property type="entry name" value="NUDIX HYDROLASE DOMAIN-CONTAINING PROTEIN"/>
    <property type="match status" value="1"/>
</dbReference>
<evidence type="ECO:0000256" key="4">
    <source>
        <dbReference type="ARBA" id="ARBA00016377"/>
    </source>
</evidence>
<evidence type="ECO:0000256" key="6">
    <source>
        <dbReference type="ARBA" id="ARBA00032162"/>
    </source>
</evidence>
<dbReference type="GO" id="GO:0005829">
    <property type="term" value="C:cytosol"/>
    <property type="evidence" value="ECO:0007669"/>
    <property type="project" value="TreeGrafter"/>
</dbReference>
<reference evidence="9 10" key="1">
    <citation type="submission" date="2006-07" db="EMBL/GenBank/DDBJ databases">
        <title>Annotation of the draft genome assembly of Chlorobium ferroxidans DSM 13031.</title>
        <authorList>
            <consortium name="US DOE Joint Genome Institute (JGI-ORNL)"/>
            <person name="Larimer F."/>
            <person name="Land M."/>
            <person name="Hauser L."/>
        </authorList>
    </citation>
    <scope>NUCLEOTIDE SEQUENCE [LARGE SCALE GENOMIC DNA]</scope>
    <source>
        <strain evidence="9 10">DSM 13031</strain>
    </source>
</reference>
<evidence type="ECO:0000259" key="8">
    <source>
        <dbReference type="PROSITE" id="PS51462"/>
    </source>
</evidence>
<dbReference type="PROSITE" id="PS51462">
    <property type="entry name" value="NUDIX"/>
    <property type="match status" value="1"/>
</dbReference>
<comment type="similarity">
    <text evidence="3">Belongs to the Nudix hydrolase family. NudK subfamily.</text>
</comment>
<protein>
    <recommendedName>
        <fullName evidence="4">GDP-mannose pyrophosphatase</fullName>
    </recommendedName>
    <alternativeName>
        <fullName evidence="6">GDP-mannose hydrolase</fullName>
    </alternativeName>
    <alternativeName>
        <fullName evidence="7">GDPMK</fullName>
    </alternativeName>
</protein>
<sequence>MNNTVKDDPQAWSTLGTNYLYRKPWLTMRQDTVQLPNGRVIDDYYIWEYPPWVNVLAVTPEQQFVLIRQYRHGIGRVNYELPAGVHDKQGESLLESAKRELHEETGYGGGRWSPLLELSPNPALQNNITSTWLAEGVELLGGQQLDATEEISVHLVSLDELRSIALDGSMLQALHVAPILKYLLTKKH</sequence>
<organism evidence="9 10">
    <name type="scientific">Chlorobium ferrooxidans DSM 13031</name>
    <dbReference type="NCBI Taxonomy" id="377431"/>
    <lineage>
        <taxon>Bacteria</taxon>
        <taxon>Pseudomonadati</taxon>
        <taxon>Chlorobiota</taxon>
        <taxon>Chlorobiia</taxon>
        <taxon>Chlorobiales</taxon>
        <taxon>Chlorobiaceae</taxon>
        <taxon>Chlorobium/Pelodictyon group</taxon>
        <taxon>Chlorobium</taxon>
    </lineage>
</organism>
<dbReference type="OrthoDB" id="9806150at2"/>
<comment type="catalytic activity">
    <reaction evidence="1">
        <text>GDP-alpha-D-mannose + H2O = alpha-D-mannose 1-phosphate + GMP + 2 H(+)</text>
        <dbReference type="Rhea" id="RHEA:27978"/>
        <dbReference type="ChEBI" id="CHEBI:15377"/>
        <dbReference type="ChEBI" id="CHEBI:15378"/>
        <dbReference type="ChEBI" id="CHEBI:57527"/>
        <dbReference type="ChEBI" id="CHEBI:58115"/>
        <dbReference type="ChEBI" id="CHEBI:58409"/>
    </reaction>
</comment>
<reference evidence="9 10" key="2">
    <citation type="submission" date="2006-07" db="EMBL/GenBank/DDBJ databases">
        <title>Sequencing of the draft genome and assembly of Chlorobium ferroxidans DSM 13031.</title>
        <authorList>
            <consortium name="US DOE Joint Genome Institute (JGI-PGF)"/>
            <person name="Copeland A."/>
            <person name="Lucas S."/>
            <person name="Lapidus A."/>
            <person name="Barry K."/>
            <person name="Glavina del Rio T."/>
            <person name="Dalin E."/>
            <person name="Tice H."/>
            <person name="Bruce D."/>
            <person name="Pitluck S."/>
            <person name="Richardson P."/>
        </authorList>
    </citation>
    <scope>NUCLEOTIDE SEQUENCE [LARGE SCALE GENOMIC DNA]</scope>
    <source>
        <strain evidence="9 10">DSM 13031</strain>
    </source>
</reference>
<evidence type="ECO:0000256" key="2">
    <source>
        <dbReference type="ARBA" id="ARBA00001946"/>
    </source>
</evidence>
<dbReference type="AlphaFoldDB" id="Q0YRM5"/>
<dbReference type="Pfam" id="PF00293">
    <property type="entry name" value="NUDIX"/>
    <property type="match status" value="1"/>
</dbReference>
<dbReference type="RefSeq" id="WP_006366388.1">
    <property type="nucleotide sequence ID" value="NZ_AASE01000009.1"/>
</dbReference>